<accession>A0A4P6WTT9</accession>
<keyword evidence="1" id="KW-0812">Transmembrane</keyword>
<keyword evidence="1" id="KW-0472">Membrane</keyword>
<evidence type="ECO:0000313" key="2">
    <source>
        <dbReference type="EMBL" id="QBM26847.1"/>
    </source>
</evidence>
<dbReference type="AlphaFoldDB" id="A0A4P6WTT9"/>
<organism evidence="2 3">
    <name type="scientific">Hydrogenophaga pseudoflava</name>
    <name type="common">Pseudomonas carboxydoflava</name>
    <dbReference type="NCBI Taxonomy" id="47421"/>
    <lineage>
        <taxon>Bacteria</taxon>
        <taxon>Pseudomonadati</taxon>
        <taxon>Pseudomonadota</taxon>
        <taxon>Betaproteobacteria</taxon>
        <taxon>Burkholderiales</taxon>
        <taxon>Comamonadaceae</taxon>
        <taxon>Hydrogenophaga</taxon>
    </lineage>
</organism>
<reference evidence="2 3" key="1">
    <citation type="submission" date="2019-03" db="EMBL/GenBank/DDBJ databases">
        <authorList>
            <person name="Sebastian G."/>
            <person name="Baumann P."/>
            <person name="Ruckert C."/>
            <person name="Kalinowski J."/>
            <person name="Nebel B."/>
            <person name="Takors R."/>
            <person name="Blombach B."/>
        </authorList>
    </citation>
    <scope>NUCLEOTIDE SEQUENCE [LARGE SCALE GENOMIC DNA]</scope>
    <source>
        <strain evidence="2 3">DSM 1084</strain>
    </source>
</reference>
<gene>
    <name evidence="2" type="ORF">HPF_04075</name>
</gene>
<keyword evidence="3" id="KW-1185">Reference proteome</keyword>
<dbReference type="RefSeq" id="WP_164868359.1">
    <property type="nucleotide sequence ID" value="NZ_CP037867.1"/>
</dbReference>
<name>A0A4P6WTT9_HYDPS</name>
<protein>
    <submittedName>
        <fullName evidence="2">Uncharacterized protein</fullName>
    </submittedName>
</protein>
<evidence type="ECO:0000256" key="1">
    <source>
        <dbReference type="SAM" id="Phobius"/>
    </source>
</evidence>
<evidence type="ECO:0000313" key="3">
    <source>
        <dbReference type="Proteomes" id="UP000293912"/>
    </source>
</evidence>
<keyword evidence="1" id="KW-1133">Transmembrane helix</keyword>
<dbReference type="KEGG" id="hpse:HPF_04075"/>
<feature type="transmembrane region" description="Helical" evidence="1">
    <location>
        <begin position="30"/>
        <end position="54"/>
    </location>
</feature>
<sequence length="58" mass="6561">MLLLRFVLVLLLIGSGVCFAAYAVTRNTRYLRWGWMVLKVALAAALGFFGILFLERIL</sequence>
<dbReference type="Proteomes" id="UP000293912">
    <property type="component" value="Chromosome"/>
</dbReference>
<proteinExistence type="predicted"/>
<dbReference type="EMBL" id="CP037867">
    <property type="protein sequence ID" value="QBM26847.1"/>
    <property type="molecule type" value="Genomic_DNA"/>
</dbReference>